<organism evidence="2 3">
    <name type="scientific">Weissella confusa</name>
    <name type="common">Lactobacillus confusus</name>
    <dbReference type="NCBI Taxonomy" id="1583"/>
    <lineage>
        <taxon>Bacteria</taxon>
        <taxon>Bacillati</taxon>
        <taxon>Bacillota</taxon>
        <taxon>Bacilli</taxon>
        <taxon>Lactobacillales</taxon>
        <taxon>Lactobacillaceae</taxon>
        <taxon>Weissella</taxon>
    </lineage>
</organism>
<comment type="caution">
    <text evidence="2">The sequence shown here is derived from an EMBL/GenBank/DDBJ whole genome shotgun (WGS) entry which is preliminary data.</text>
</comment>
<dbReference type="AlphaFoldDB" id="A0A923NJ42"/>
<dbReference type="RefSeq" id="WP_135469695.1">
    <property type="nucleotide sequence ID" value="NZ_ALXH01000050.1"/>
</dbReference>
<dbReference type="Proteomes" id="UP000650485">
    <property type="component" value="Unassembled WGS sequence"/>
</dbReference>
<name>A0A923NJ42_WEICO</name>
<feature type="region of interest" description="Disordered" evidence="1">
    <location>
        <begin position="55"/>
        <end position="74"/>
    </location>
</feature>
<evidence type="ECO:0000256" key="1">
    <source>
        <dbReference type="SAM" id="MobiDB-lite"/>
    </source>
</evidence>
<evidence type="ECO:0000313" key="3">
    <source>
        <dbReference type="Proteomes" id="UP000650485"/>
    </source>
</evidence>
<gene>
    <name evidence="2" type="ORF">H7R52_11205</name>
</gene>
<dbReference type="EMBL" id="JACSZT010000008">
    <property type="protein sequence ID" value="MBC6499229.1"/>
    <property type="molecule type" value="Genomic_DNA"/>
</dbReference>
<proteinExistence type="predicted"/>
<evidence type="ECO:0000313" key="2">
    <source>
        <dbReference type="EMBL" id="MBC6499229.1"/>
    </source>
</evidence>
<accession>A0A923NJ42</accession>
<protein>
    <submittedName>
        <fullName evidence="2">Uncharacterized protein</fullName>
    </submittedName>
</protein>
<reference evidence="2" key="1">
    <citation type="submission" date="2020-08" db="EMBL/GenBank/DDBJ databases">
        <title>Complete genome sequence of Weissella confusa strain FS54 provides insights into metabolic potential.</title>
        <authorList>
            <person name="Fhoula I."/>
            <person name="Najjari A."/>
            <person name="Lekired A."/>
            <person name="Bessrour-Aouam N."/>
            <person name="Jaballah S."/>
            <person name="Klibi N."/>
            <person name="Ouzari H.-I."/>
        </authorList>
    </citation>
    <scope>NUCLEOTIDE SEQUENCE</scope>
    <source>
        <strain evidence="2">FS54</strain>
    </source>
</reference>
<sequence>MLLIAAVLVLSLIGFGIVAVYTAPPERRSRVALRIVDVLAALLNPFAIRRLVNNRGHPKNCKEKPANRKFGHRD</sequence>